<evidence type="ECO:0000259" key="2">
    <source>
        <dbReference type="Pfam" id="PF00534"/>
    </source>
</evidence>
<evidence type="ECO:0000313" key="4">
    <source>
        <dbReference type="Proteomes" id="UP000178650"/>
    </source>
</evidence>
<dbReference type="GO" id="GO:0016757">
    <property type="term" value="F:glycosyltransferase activity"/>
    <property type="evidence" value="ECO:0007669"/>
    <property type="project" value="InterPro"/>
</dbReference>
<gene>
    <name evidence="3" type="ORF">A2358_00875</name>
</gene>
<dbReference type="PANTHER" id="PTHR46401">
    <property type="entry name" value="GLYCOSYLTRANSFERASE WBBK-RELATED"/>
    <property type="match status" value="1"/>
</dbReference>
<evidence type="ECO:0000313" key="3">
    <source>
        <dbReference type="EMBL" id="OGZ78304.1"/>
    </source>
</evidence>
<protein>
    <recommendedName>
        <fullName evidence="2">Glycosyl transferase family 1 domain-containing protein</fullName>
    </recommendedName>
</protein>
<accession>A0A1G2ITS6</accession>
<dbReference type="AlphaFoldDB" id="A0A1G2ITS6"/>
<feature type="domain" description="Glycosyl transferase family 1" evidence="2">
    <location>
        <begin position="201"/>
        <end position="358"/>
    </location>
</feature>
<dbReference type="Gene3D" id="3.40.50.2000">
    <property type="entry name" value="Glycogen Phosphorylase B"/>
    <property type="match status" value="1"/>
</dbReference>
<evidence type="ECO:0000256" key="1">
    <source>
        <dbReference type="ARBA" id="ARBA00022679"/>
    </source>
</evidence>
<dbReference type="Pfam" id="PF00534">
    <property type="entry name" value="Glycos_transf_1"/>
    <property type="match status" value="1"/>
</dbReference>
<dbReference type="STRING" id="1802223.A2358_00875"/>
<dbReference type="PANTHER" id="PTHR46401:SF2">
    <property type="entry name" value="GLYCOSYLTRANSFERASE WBBK-RELATED"/>
    <property type="match status" value="1"/>
</dbReference>
<organism evidence="3 4">
    <name type="scientific">Candidatus Staskawiczbacteria bacterium RIFOXYB1_FULL_37_44</name>
    <dbReference type="NCBI Taxonomy" id="1802223"/>
    <lineage>
        <taxon>Bacteria</taxon>
        <taxon>Candidatus Staskawicziibacteriota</taxon>
    </lineage>
</organism>
<keyword evidence="1" id="KW-0808">Transferase</keyword>
<proteinExistence type="predicted"/>
<comment type="caution">
    <text evidence="3">The sequence shown here is derived from an EMBL/GenBank/DDBJ whole genome shotgun (WGS) entry which is preliminary data.</text>
</comment>
<dbReference type="EMBL" id="MHPJ01000024">
    <property type="protein sequence ID" value="OGZ78304.1"/>
    <property type="molecule type" value="Genomic_DNA"/>
</dbReference>
<dbReference type="Proteomes" id="UP000178650">
    <property type="component" value="Unassembled WGS sequence"/>
</dbReference>
<dbReference type="SUPFAM" id="SSF53756">
    <property type="entry name" value="UDP-Glycosyltransferase/glycogen phosphorylase"/>
    <property type="match status" value="1"/>
</dbReference>
<name>A0A1G2ITS6_9BACT</name>
<dbReference type="InterPro" id="IPR001296">
    <property type="entry name" value="Glyco_trans_1"/>
</dbReference>
<sequence>MKVAIFHNYMDNIGGAELTDLIMARELSADIYTTNINKEKIQKMGFKTDNIFSIGKIPINAPFKQEFAYWKFRSLNLRNKYDFYIIAGDWAMSGAVHNKPNLWYVYSPIRELYDLNKYIREQIVPSVYLKNFNKYIFDAWVLYRKFLNKRDLQYVQKIACISENVKNRVKKYLNRNSEVIYPPTEIRNYYYKNPSTGSGGDFWLSVNRLIGHKRVDMQLKAFAKVPEEKLIIVGSYENSKHFKAYAEYCQKIKPKNVDILSWVSEKELIDLYANCKGFLTTAIDEDYGMTPVEAMASGKPVITPSEGGYKETIINGKTGILIDNIDENKLAEAVKKLGREIENNPLKYKNDCQEQAKKFDTSIFIEKIKESIKKLS</sequence>
<reference evidence="3 4" key="1">
    <citation type="journal article" date="2016" name="Nat. Commun.">
        <title>Thousands of microbial genomes shed light on interconnected biogeochemical processes in an aquifer system.</title>
        <authorList>
            <person name="Anantharaman K."/>
            <person name="Brown C.T."/>
            <person name="Hug L.A."/>
            <person name="Sharon I."/>
            <person name="Castelle C.J."/>
            <person name="Probst A.J."/>
            <person name="Thomas B.C."/>
            <person name="Singh A."/>
            <person name="Wilkins M.J."/>
            <person name="Karaoz U."/>
            <person name="Brodie E.L."/>
            <person name="Williams K.H."/>
            <person name="Hubbard S.S."/>
            <person name="Banfield J.F."/>
        </authorList>
    </citation>
    <scope>NUCLEOTIDE SEQUENCE [LARGE SCALE GENOMIC DNA]</scope>
</reference>